<evidence type="ECO:0000313" key="3">
    <source>
        <dbReference type="Proteomes" id="UP000034832"/>
    </source>
</evidence>
<sequence length="101" mass="11419">MPKGYWIARIDVHDLEAYKRDYVAHNGAVFKKYGAKFLVRGGIHEAHEGPARSRNVVIEFKDYETALACYRSPEYADLIAKRAPHSNGEIVIIEGYDGPQP</sequence>
<dbReference type="InterPro" id="IPR011008">
    <property type="entry name" value="Dimeric_a/b-barrel"/>
</dbReference>
<dbReference type="RefSeq" id="WP_046828109.1">
    <property type="nucleotide sequence ID" value="NZ_LBIA02000001.1"/>
</dbReference>
<dbReference type="STRING" id="211460.YH63_11255"/>
<keyword evidence="3" id="KW-1185">Reference proteome</keyword>
<evidence type="ECO:0000313" key="2">
    <source>
        <dbReference type="EMBL" id="TKT71303.1"/>
    </source>
</evidence>
<dbReference type="InterPro" id="IPR010753">
    <property type="entry name" value="DUF1330"/>
</dbReference>
<protein>
    <submittedName>
        <fullName evidence="2">DUF1330 domain-containing protein</fullName>
    </submittedName>
</protein>
<dbReference type="Proteomes" id="UP000034832">
    <property type="component" value="Unassembled WGS sequence"/>
</dbReference>
<dbReference type="PANTHER" id="PTHR41521">
    <property type="match status" value="1"/>
</dbReference>
<evidence type="ECO:0000259" key="1">
    <source>
        <dbReference type="Pfam" id="PF07045"/>
    </source>
</evidence>
<reference evidence="2" key="1">
    <citation type="submission" date="2019-04" db="EMBL/GenBank/DDBJ databases">
        <title>Whole genome sequencing of cave bacteria.</title>
        <authorList>
            <person name="Gan H.M."/>
            <person name="Barton H."/>
            <person name="Savka M.A."/>
        </authorList>
    </citation>
    <scope>NUCLEOTIDE SEQUENCE [LARGE SCALE GENOMIC DNA]</scope>
    <source>
        <strain evidence="2">LC387</strain>
    </source>
</reference>
<accession>A0A4V6Y1D5</accession>
<dbReference type="AlphaFoldDB" id="A0A4V6Y1D5"/>
<comment type="caution">
    <text evidence="2">The sequence shown here is derived from an EMBL/GenBank/DDBJ whole genome shotgun (WGS) entry which is preliminary data.</text>
</comment>
<organism evidence="2 3">
    <name type="scientific">Afipia massiliensis</name>
    <dbReference type="NCBI Taxonomy" id="211460"/>
    <lineage>
        <taxon>Bacteria</taxon>
        <taxon>Pseudomonadati</taxon>
        <taxon>Pseudomonadota</taxon>
        <taxon>Alphaproteobacteria</taxon>
        <taxon>Hyphomicrobiales</taxon>
        <taxon>Nitrobacteraceae</taxon>
        <taxon>Afipia</taxon>
    </lineage>
</organism>
<dbReference type="Pfam" id="PF07045">
    <property type="entry name" value="DUF1330"/>
    <property type="match status" value="1"/>
</dbReference>
<dbReference type="Gene3D" id="3.30.70.100">
    <property type="match status" value="1"/>
</dbReference>
<dbReference type="PANTHER" id="PTHR41521:SF4">
    <property type="entry name" value="BLR0684 PROTEIN"/>
    <property type="match status" value="1"/>
</dbReference>
<dbReference type="EMBL" id="LBIA02000001">
    <property type="protein sequence ID" value="TKT71303.1"/>
    <property type="molecule type" value="Genomic_DNA"/>
</dbReference>
<proteinExistence type="predicted"/>
<dbReference type="OrthoDB" id="9806380at2"/>
<dbReference type="SUPFAM" id="SSF54909">
    <property type="entry name" value="Dimeric alpha+beta barrel"/>
    <property type="match status" value="1"/>
</dbReference>
<name>A0A4V6Y1D5_9BRAD</name>
<feature type="domain" description="DUF1330" evidence="1">
    <location>
        <begin position="3"/>
        <end position="96"/>
    </location>
</feature>
<gene>
    <name evidence="2" type="ORF">YH63_007695</name>
</gene>